<keyword evidence="3" id="KW-1185">Reference proteome</keyword>
<evidence type="ECO:0000313" key="3">
    <source>
        <dbReference type="Proteomes" id="UP000237846"/>
    </source>
</evidence>
<dbReference type="AlphaFoldDB" id="A0A2T0Q0N4"/>
<sequence length="548" mass="59278">MSPSHRRQPDEDSWRPDGSGAGGSGPGGGSGPHPAGTATDPVAPPPDELFAEMLRAARSLLAIRSPLEAELVVSKLLGSWWGNRLISGDAEQLFGEGLVGHAARAGTPAALALLTGIASLGTVRQSAAAEHAALRLIRDGVPRPGWAESLGAVEAHECHVSRTLYGDSDELICTFSYRGEAAHALIAVIDYNSGGMLRDAWVTSKLDRLFAHVRAQAASDPMARFEPMDPVRARGLLEEALAETNAAAVPKVSEGFAGYHALVRSRIRALPPNRRRRPLHPVYGRDRRATLAARFLASAEAAELSDSYTAGRCVDQIIDYGCDADFGRPLRISPVKTELFLLTWLPRKVILTPAEQEAMPHVLAAWTRWAGRVGELPAEAIRAVLDTLWESTEPFSAAYRDPASYGVDWSVLPRLLPDGDLEALPRRMFAFPLLTGVHGDLDLDELDPCEPADRRRLLRLDHMDLPEPPAPGADAAAEGAAAEAERHLDRHDELATRLWDGDPPQLWEAAERLLDQGEQRLDVLHRLIDALTAAAGDDAALVRALDEL</sequence>
<accession>A0A2T0Q0N4</accession>
<dbReference type="Proteomes" id="UP000237846">
    <property type="component" value="Unassembled WGS sequence"/>
</dbReference>
<reference evidence="2 3" key="1">
    <citation type="submission" date="2018-03" db="EMBL/GenBank/DDBJ databases">
        <title>Genomic Encyclopedia of Archaeal and Bacterial Type Strains, Phase II (KMG-II): from individual species to whole genera.</title>
        <authorList>
            <person name="Goeker M."/>
        </authorList>
    </citation>
    <scope>NUCLEOTIDE SEQUENCE [LARGE SCALE GENOMIC DNA]</scope>
    <source>
        <strain evidence="2 3">DSM 45601</strain>
    </source>
</reference>
<feature type="compositionally biased region" description="Low complexity" evidence="1">
    <location>
        <begin position="472"/>
        <end position="482"/>
    </location>
</feature>
<feature type="region of interest" description="Disordered" evidence="1">
    <location>
        <begin position="463"/>
        <end position="487"/>
    </location>
</feature>
<dbReference type="RefSeq" id="WP_342755682.1">
    <property type="nucleotide sequence ID" value="NZ_PVZC01000006.1"/>
</dbReference>
<proteinExistence type="predicted"/>
<gene>
    <name evidence="2" type="ORF">CLV72_106394</name>
</gene>
<evidence type="ECO:0000313" key="2">
    <source>
        <dbReference type="EMBL" id="PRX97357.1"/>
    </source>
</evidence>
<dbReference type="EMBL" id="PVZC01000006">
    <property type="protein sequence ID" value="PRX97357.1"/>
    <property type="molecule type" value="Genomic_DNA"/>
</dbReference>
<evidence type="ECO:0000256" key="1">
    <source>
        <dbReference type="SAM" id="MobiDB-lite"/>
    </source>
</evidence>
<organism evidence="2 3">
    <name type="scientific">Allonocardiopsis opalescens</name>
    <dbReference type="NCBI Taxonomy" id="1144618"/>
    <lineage>
        <taxon>Bacteria</taxon>
        <taxon>Bacillati</taxon>
        <taxon>Actinomycetota</taxon>
        <taxon>Actinomycetes</taxon>
        <taxon>Streptosporangiales</taxon>
        <taxon>Allonocardiopsis</taxon>
    </lineage>
</organism>
<name>A0A2T0Q0N4_9ACTN</name>
<comment type="caution">
    <text evidence="2">The sequence shown here is derived from an EMBL/GenBank/DDBJ whole genome shotgun (WGS) entry which is preliminary data.</text>
</comment>
<protein>
    <submittedName>
        <fullName evidence="2">Uncharacterized protein</fullName>
    </submittedName>
</protein>
<feature type="compositionally biased region" description="Gly residues" evidence="1">
    <location>
        <begin position="19"/>
        <end position="31"/>
    </location>
</feature>
<feature type="region of interest" description="Disordered" evidence="1">
    <location>
        <begin position="1"/>
        <end position="46"/>
    </location>
</feature>